<keyword evidence="9 12" id="KW-0131">Cell cycle</keyword>
<gene>
    <name evidence="12" type="primary">tig</name>
    <name evidence="17" type="ORF">SAMN05216548_11920</name>
</gene>
<proteinExistence type="inferred from homology"/>
<name>A0A1H9PAU2_9HYPH</name>
<evidence type="ECO:0000313" key="17">
    <source>
        <dbReference type="EMBL" id="SER45025.1"/>
    </source>
</evidence>
<dbReference type="PANTHER" id="PTHR30560">
    <property type="entry name" value="TRIGGER FACTOR CHAPERONE AND PEPTIDYL-PROLYL CIS/TRANS ISOMERASE"/>
    <property type="match status" value="1"/>
</dbReference>
<comment type="subcellular location">
    <subcellularLocation>
        <location evidence="12">Cytoplasm</location>
    </subcellularLocation>
    <text evidence="12">About half TF is bound to the ribosome near the polypeptide exit tunnel while the other half is free in the cytoplasm.</text>
</comment>
<keyword evidence="7 12" id="KW-0143">Chaperone</keyword>
<dbReference type="Pfam" id="PF05697">
    <property type="entry name" value="Trigger_N"/>
    <property type="match status" value="1"/>
</dbReference>
<evidence type="ECO:0000256" key="11">
    <source>
        <dbReference type="ARBA" id="ARBA00029986"/>
    </source>
</evidence>
<dbReference type="Gene3D" id="3.10.50.40">
    <property type="match status" value="1"/>
</dbReference>
<dbReference type="GO" id="GO:0043022">
    <property type="term" value="F:ribosome binding"/>
    <property type="evidence" value="ECO:0007669"/>
    <property type="project" value="TreeGrafter"/>
</dbReference>
<feature type="compositionally biased region" description="Basic and acidic residues" evidence="15">
    <location>
        <begin position="460"/>
        <end position="477"/>
    </location>
</feature>
<dbReference type="Pfam" id="PF05698">
    <property type="entry name" value="Trigger_C"/>
    <property type="match status" value="1"/>
</dbReference>
<evidence type="ECO:0000256" key="7">
    <source>
        <dbReference type="ARBA" id="ARBA00023186"/>
    </source>
</evidence>
<dbReference type="InterPro" id="IPR005215">
    <property type="entry name" value="Trig_fac"/>
</dbReference>
<dbReference type="GO" id="GO:0051083">
    <property type="term" value="P:'de novo' cotranslational protein folding"/>
    <property type="evidence" value="ECO:0007669"/>
    <property type="project" value="TreeGrafter"/>
</dbReference>
<dbReference type="InterPro" id="IPR046357">
    <property type="entry name" value="PPIase_dom_sf"/>
</dbReference>
<dbReference type="InterPro" id="IPR027304">
    <property type="entry name" value="Trigger_fact/SurA_dom_sf"/>
</dbReference>
<keyword evidence="8 12" id="KW-0413">Isomerase</keyword>
<dbReference type="FunFam" id="3.10.50.40:FF:000001">
    <property type="entry name" value="Trigger factor"/>
    <property type="match status" value="1"/>
</dbReference>
<sequence>MQVNETLSEGLKRELKVTVPASELSDRLSQRLDELKNRVRINGFRPGKVPTAHLKRVYGKAAMAEIVENLVTETSRDVLAGRGERAAMQPRVEMTEDEAEANEILDGNADLIFTVAYEILPTFEVSDFKDIKIERPIAEIGDEEVEERVKRIAEGNRDYAPVERVAQDGDRVTMSYLGKLDGEPFEGGADENGQLVLGSGQFIPGFEEALLGLKAGDEKTIDVTFPEEYGAAHLAGKPATFDIVVKEVAEPTDAELDDEFAKRLGIESMERLRAAIRGQVESEYGFSTRQKVKRQLLDALDERHSFDLPANLVEQEFTNIWQQVMHDVEHHGRSFESEGTTEEAARDEYRKIAERRVRLGLVLSRIGEDAQVQVSEEELQRALYDQVRRYPGQEQQVFNFYKSNPDALQGLRAPIFEEKVVDHILGQVDVTDKTVSKEELLAEDEEEDFDHPHVHHHDHGSHDHEGHDHHDHDDHNH</sequence>
<evidence type="ECO:0000256" key="10">
    <source>
        <dbReference type="ARBA" id="ARBA00024849"/>
    </source>
</evidence>
<keyword evidence="6 12" id="KW-0697">Rotamase</keyword>
<feature type="region of interest" description="Disordered" evidence="15">
    <location>
        <begin position="451"/>
        <end position="477"/>
    </location>
</feature>
<dbReference type="GO" id="GO:0015031">
    <property type="term" value="P:protein transport"/>
    <property type="evidence" value="ECO:0007669"/>
    <property type="project" value="UniProtKB-UniRule"/>
</dbReference>
<comment type="domain">
    <text evidence="12">Consists of 3 domains; the N-terminus binds the ribosome, the middle domain has PPIase activity, while the C-terminus has intrinsic chaperone activity on its own.</text>
</comment>
<dbReference type="HAMAP" id="MF_00303">
    <property type="entry name" value="Trigger_factor_Tig"/>
    <property type="match status" value="1"/>
</dbReference>
<evidence type="ECO:0000256" key="15">
    <source>
        <dbReference type="SAM" id="MobiDB-lite"/>
    </source>
</evidence>
<keyword evidence="18" id="KW-1185">Reference proteome</keyword>
<evidence type="ECO:0000256" key="12">
    <source>
        <dbReference type="HAMAP-Rule" id="MF_00303"/>
    </source>
</evidence>
<accession>A0A1H9PAU2</accession>
<dbReference type="GO" id="GO:0043335">
    <property type="term" value="P:protein unfolding"/>
    <property type="evidence" value="ECO:0007669"/>
    <property type="project" value="TreeGrafter"/>
</dbReference>
<comment type="function">
    <text evidence="10 12">Involved in protein export. Acts as a chaperone by maintaining the newly synthesized protein in an open conformation. Functions as a peptidyl-prolyl cis-trans isomerase.</text>
</comment>
<dbReference type="SUPFAM" id="SSF109998">
    <property type="entry name" value="Triger factor/SurA peptide-binding domain-like"/>
    <property type="match status" value="1"/>
</dbReference>
<dbReference type="InterPro" id="IPR008880">
    <property type="entry name" value="Trigger_fac_C"/>
</dbReference>
<dbReference type="PANTHER" id="PTHR30560:SF3">
    <property type="entry name" value="TRIGGER FACTOR-LIKE PROTEIN TIG, CHLOROPLASTIC"/>
    <property type="match status" value="1"/>
</dbReference>
<dbReference type="EMBL" id="FOFG01000019">
    <property type="protein sequence ID" value="SER45025.1"/>
    <property type="molecule type" value="Genomic_DNA"/>
</dbReference>
<dbReference type="GO" id="GO:0044183">
    <property type="term" value="F:protein folding chaperone"/>
    <property type="evidence" value="ECO:0007669"/>
    <property type="project" value="TreeGrafter"/>
</dbReference>
<dbReference type="Proteomes" id="UP000199647">
    <property type="component" value="Unassembled WGS sequence"/>
</dbReference>
<evidence type="ECO:0000256" key="14">
    <source>
        <dbReference type="RuleBase" id="RU003914"/>
    </source>
</evidence>
<dbReference type="GO" id="GO:0003755">
    <property type="term" value="F:peptidyl-prolyl cis-trans isomerase activity"/>
    <property type="evidence" value="ECO:0007669"/>
    <property type="project" value="UniProtKB-UniRule"/>
</dbReference>
<dbReference type="GO" id="GO:0005737">
    <property type="term" value="C:cytoplasm"/>
    <property type="evidence" value="ECO:0007669"/>
    <property type="project" value="UniProtKB-SubCell"/>
</dbReference>
<evidence type="ECO:0000256" key="9">
    <source>
        <dbReference type="ARBA" id="ARBA00023306"/>
    </source>
</evidence>
<dbReference type="RefSeq" id="WP_092499372.1">
    <property type="nucleotide sequence ID" value="NZ_FOFG01000019.1"/>
</dbReference>
<dbReference type="InterPro" id="IPR008881">
    <property type="entry name" value="Trigger_fac_ribosome-bd_bac"/>
</dbReference>
<dbReference type="PIRSF" id="PIRSF003095">
    <property type="entry name" value="Trigger_factor"/>
    <property type="match status" value="1"/>
</dbReference>
<evidence type="ECO:0000256" key="13">
    <source>
        <dbReference type="PROSITE-ProRule" id="PRU00277"/>
    </source>
</evidence>
<dbReference type="InterPro" id="IPR036611">
    <property type="entry name" value="Trigger_fac_ribosome-bd_sf"/>
</dbReference>
<evidence type="ECO:0000256" key="8">
    <source>
        <dbReference type="ARBA" id="ARBA00023235"/>
    </source>
</evidence>
<dbReference type="AlphaFoldDB" id="A0A1H9PAU2"/>
<dbReference type="Pfam" id="PF00254">
    <property type="entry name" value="FKBP_C"/>
    <property type="match status" value="1"/>
</dbReference>
<evidence type="ECO:0000256" key="6">
    <source>
        <dbReference type="ARBA" id="ARBA00023110"/>
    </source>
</evidence>
<dbReference type="InterPro" id="IPR037041">
    <property type="entry name" value="Trigger_fac_C_sf"/>
</dbReference>
<dbReference type="Gene3D" id="1.10.3120.10">
    <property type="entry name" value="Trigger factor, C-terminal domain"/>
    <property type="match status" value="1"/>
</dbReference>
<dbReference type="OrthoDB" id="9767721at2"/>
<dbReference type="SUPFAM" id="SSF54534">
    <property type="entry name" value="FKBP-like"/>
    <property type="match status" value="1"/>
</dbReference>
<keyword evidence="12" id="KW-0963">Cytoplasm</keyword>
<dbReference type="NCBIfam" id="TIGR00115">
    <property type="entry name" value="tig"/>
    <property type="match status" value="1"/>
</dbReference>
<comment type="similarity">
    <text evidence="2 12 14">Belongs to the FKBP-type PPIase family. Tig subfamily.</text>
</comment>
<evidence type="ECO:0000259" key="16">
    <source>
        <dbReference type="PROSITE" id="PS50059"/>
    </source>
</evidence>
<comment type="catalytic activity">
    <reaction evidence="1 12 13">
        <text>[protein]-peptidylproline (omega=180) = [protein]-peptidylproline (omega=0)</text>
        <dbReference type="Rhea" id="RHEA:16237"/>
        <dbReference type="Rhea" id="RHEA-COMP:10747"/>
        <dbReference type="Rhea" id="RHEA-COMP:10748"/>
        <dbReference type="ChEBI" id="CHEBI:83833"/>
        <dbReference type="ChEBI" id="CHEBI:83834"/>
        <dbReference type="EC" id="5.2.1.8"/>
    </reaction>
</comment>
<keyword evidence="5 12" id="KW-0132">Cell division</keyword>
<dbReference type="SUPFAM" id="SSF102735">
    <property type="entry name" value="Trigger factor ribosome-binding domain"/>
    <property type="match status" value="1"/>
</dbReference>
<feature type="domain" description="PPIase FKBP-type" evidence="16">
    <location>
        <begin position="169"/>
        <end position="231"/>
    </location>
</feature>
<evidence type="ECO:0000256" key="5">
    <source>
        <dbReference type="ARBA" id="ARBA00022618"/>
    </source>
</evidence>
<protein>
    <recommendedName>
        <fullName evidence="4 12">Trigger factor</fullName>
        <shortName evidence="12">TF</shortName>
        <ecNumber evidence="3 12">5.2.1.8</ecNumber>
    </recommendedName>
    <alternativeName>
        <fullName evidence="11 12">PPIase</fullName>
    </alternativeName>
</protein>
<organism evidence="17 18">
    <name type="scientific">Faunimonas pinastri</name>
    <dbReference type="NCBI Taxonomy" id="1855383"/>
    <lineage>
        <taxon>Bacteria</taxon>
        <taxon>Pseudomonadati</taxon>
        <taxon>Pseudomonadota</taxon>
        <taxon>Alphaproteobacteria</taxon>
        <taxon>Hyphomicrobiales</taxon>
        <taxon>Afifellaceae</taxon>
        <taxon>Faunimonas</taxon>
    </lineage>
</organism>
<evidence type="ECO:0000256" key="3">
    <source>
        <dbReference type="ARBA" id="ARBA00013194"/>
    </source>
</evidence>
<evidence type="ECO:0000256" key="4">
    <source>
        <dbReference type="ARBA" id="ARBA00016902"/>
    </source>
</evidence>
<dbReference type="EC" id="5.2.1.8" evidence="3 12"/>
<dbReference type="PROSITE" id="PS50059">
    <property type="entry name" value="FKBP_PPIASE"/>
    <property type="match status" value="1"/>
</dbReference>
<dbReference type="InterPro" id="IPR001179">
    <property type="entry name" value="PPIase_FKBP_dom"/>
</dbReference>
<dbReference type="GO" id="GO:0051301">
    <property type="term" value="P:cell division"/>
    <property type="evidence" value="ECO:0007669"/>
    <property type="project" value="UniProtKB-KW"/>
</dbReference>
<dbReference type="Gene3D" id="3.30.70.1050">
    <property type="entry name" value="Trigger factor ribosome-binding domain"/>
    <property type="match status" value="1"/>
</dbReference>
<evidence type="ECO:0000256" key="1">
    <source>
        <dbReference type="ARBA" id="ARBA00000971"/>
    </source>
</evidence>
<evidence type="ECO:0000256" key="2">
    <source>
        <dbReference type="ARBA" id="ARBA00005464"/>
    </source>
</evidence>
<reference evidence="17 18" key="1">
    <citation type="submission" date="2016-10" db="EMBL/GenBank/DDBJ databases">
        <authorList>
            <person name="de Groot N.N."/>
        </authorList>
    </citation>
    <scope>NUCLEOTIDE SEQUENCE [LARGE SCALE GENOMIC DNA]</scope>
    <source>
        <strain evidence="17 18">A52C2</strain>
    </source>
</reference>
<dbReference type="STRING" id="1855383.SAMN05216548_11920"/>
<evidence type="ECO:0000313" key="18">
    <source>
        <dbReference type="Proteomes" id="UP000199647"/>
    </source>
</evidence>